<accession>A0AAV4UVK4</accession>
<dbReference type="EMBL" id="BPLQ01011970">
    <property type="protein sequence ID" value="GIY61700.1"/>
    <property type="molecule type" value="Genomic_DNA"/>
</dbReference>
<reference evidence="1 2" key="1">
    <citation type="submission" date="2021-06" db="EMBL/GenBank/DDBJ databases">
        <title>Caerostris darwini draft genome.</title>
        <authorList>
            <person name="Kono N."/>
            <person name="Arakawa K."/>
        </authorList>
    </citation>
    <scope>NUCLEOTIDE SEQUENCE [LARGE SCALE GENOMIC DNA]</scope>
</reference>
<name>A0AAV4UVK4_9ARAC</name>
<dbReference type="Proteomes" id="UP001054837">
    <property type="component" value="Unassembled WGS sequence"/>
</dbReference>
<protein>
    <submittedName>
        <fullName evidence="1">Uncharacterized protein</fullName>
    </submittedName>
</protein>
<sequence>MDFLNLVQPSLCHGREAAIVVSTSHGPALQCTTCQNYPIENIYKFITAEHPDPFFSCQLAQAFHAWTNDLNVPVNVVIVDVDGILPQTIVGQSLGRVYETVQLFKAINAPFTQNASLEKPTKLMENFLNQYIEAVTSHHSESIPVNEQRILQQLIGSMHQMLQSKEFPNPFEYYFEKLVPYVQRCVPNCKQLPADENEENLVKQLIYQLRRSKCIRDMFSQYCLSFDVIHVMLGCYVCSCDLKVVANWALDLMARVCRGQFFWKHYASNELVQTMQHLLNTAVSYRHKTDLYYVVREIRRGNAAENLSTFLQNYLLLEMLVREKFQLPETSPDVLRMATTQLFPAVLFEDYKDQLGFIMALGHVASHIDKTGQVKKGTYATAKKIHKIVNKFMEKIQKFDAIEIPWTMDTLHLFLLSEPQLEQDIVEISRLVLTQESEAVE</sequence>
<proteinExistence type="predicted"/>
<keyword evidence="2" id="KW-1185">Reference proteome</keyword>
<dbReference type="SUPFAM" id="SSF48371">
    <property type="entry name" value="ARM repeat"/>
    <property type="match status" value="1"/>
</dbReference>
<dbReference type="InterPro" id="IPR016024">
    <property type="entry name" value="ARM-type_fold"/>
</dbReference>
<evidence type="ECO:0000313" key="2">
    <source>
        <dbReference type="Proteomes" id="UP001054837"/>
    </source>
</evidence>
<gene>
    <name evidence="1" type="primary">AVEN_122866_1</name>
    <name evidence="1" type="ORF">CDAR_307081</name>
</gene>
<dbReference type="AlphaFoldDB" id="A0AAV4UVK4"/>
<organism evidence="1 2">
    <name type="scientific">Caerostris darwini</name>
    <dbReference type="NCBI Taxonomy" id="1538125"/>
    <lineage>
        <taxon>Eukaryota</taxon>
        <taxon>Metazoa</taxon>
        <taxon>Ecdysozoa</taxon>
        <taxon>Arthropoda</taxon>
        <taxon>Chelicerata</taxon>
        <taxon>Arachnida</taxon>
        <taxon>Araneae</taxon>
        <taxon>Araneomorphae</taxon>
        <taxon>Entelegynae</taxon>
        <taxon>Araneoidea</taxon>
        <taxon>Araneidae</taxon>
        <taxon>Caerostris</taxon>
    </lineage>
</organism>
<evidence type="ECO:0000313" key="1">
    <source>
        <dbReference type="EMBL" id="GIY61700.1"/>
    </source>
</evidence>
<comment type="caution">
    <text evidence="1">The sequence shown here is derived from an EMBL/GenBank/DDBJ whole genome shotgun (WGS) entry which is preliminary data.</text>
</comment>